<evidence type="ECO:0000313" key="2">
    <source>
        <dbReference type="Proteomes" id="UP000001424"/>
    </source>
</evidence>
<organism evidence="1 2">
    <name type="scientific">Chromobacterium violaceum (strain ATCC 12472 / DSM 30191 / JCM 1249 / CCUG 213 / NBRC 12614 / NCIMB 9131 / NCTC 9757 / MK)</name>
    <dbReference type="NCBI Taxonomy" id="243365"/>
    <lineage>
        <taxon>Bacteria</taxon>
        <taxon>Pseudomonadati</taxon>
        <taxon>Pseudomonadota</taxon>
        <taxon>Betaproteobacteria</taxon>
        <taxon>Neisseriales</taxon>
        <taxon>Chromobacteriaceae</taxon>
        <taxon>Chromobacterium</taxon>
    </lineage>
</organism>
<dbReference type="EMBL" id="AE016825">
    <property type="protein sequence ID" value="AAQ59771.1"/>
    <property type="molecule type" value="Genomic_DNA"/>
</dbReference>
<dbReference type="AlphaFoldDB" id="Q7NW91"/>
<evidence type="ECO:0000313" key="1">
    <source>
        <dbReference type="EMBL" id="AAQ59771.1"/>
    </source>
</evidence>
<gene>
    <name evidence="1" type="ordered locus">CV_2099</name>
</gene>
<name>Q7NW91_CHRVO</name>
<dbReference type="HOGENOM" id="CLU_2381016_0_0_4"/>
<sequence>MRLAGSQVITQIFEAQWGEFPITAGLRPLITVTARDVEEFGFAPAIQKFSGSSLKQRAGFRHQAAGAALAVRESPHLPQYPAAAGLGAESVLSP</sequence>
<dbReference type="Proteomes" id="UP000001424">
    <property type="component" value="Chromosome"/>
</dbReference>
<dbReference type="KEGG" id="cvi:CV_2099"/>
<dbReference type="STRING" id="243365.CV_2099"/>
<keyword evidence="2" id="KW-1185">Reference proteome</keyword>
<reference evidence="1 2" key="1">
    <citation type="journal article" date="2003" name="Proc. Natl. Acad. Sci. U.S.A.">
        <title>The complete genome sequence of Chromobacterium violaceum reveals remarkable and exploitable bacterial adaptability.</title>
        <authorList>
            <person name="Vasconcelos A.T.R."/>
            <person name="de Almeida D.F."/>
            <person name="Almeida F.C."/>
            <person name="de Almeida L.G.P."/>
            <person name="de Almeida R."/>
            <person name="Goncalves J.A.A."/>
            <person name="Andrade E.M."/>
            <person name="Antonio R.V."/>
            <person name="Araripe J."/>
            <person name="de Araujo M.F.F."/>
            <person name="Filho S.A."/>
            <person name="Azevedo V."/>
            <person name="Batista A.J."/>
            <person name="Bataus L.A.M."/>
            <person name="Batista J.S."/>
            <person name="Belo A."/>
            <person name="vander Berg C."/>
            <person name="Blamey J."/>
            <person name="Bogo M."/>
            <person name="Bonato S."/>
            <person name="Bordignon J."/>
            <person name="Brito C.A."/>
            <person name="Brocchi M."/>
            <person name="Burity H.A."/>
            <person name="Camargo A.A."/>
            <person name="Cardoso D.D.P."/>
            <person name="Carneiro N.P."/>
            <person name="Carraro D.M."/>
            <person name="Carvalho C.M.B."/>
            <person name="Cascardo J.C.M."/>
            <person name="Cavada B.S."/>
            <person name="Chueire L.M.O."/>
            <person name="Pasa T.B.C."/>
            <person name="Duran N."/>
            <person name="Fagundes N."/>
            <person name="Falcao C.L."/>
            <person name="Fantinatti F."/>
            <person name="Farias I.P."/>
            <person name="Felipe M.S.S."/>
            <person name="Ferrari L.P."/>
            <person name="Ferro J.A."/>
            <person name="Ferro M.I.T."/>
            <person name="Franco G.R."/>
            <person name="Freitas N.S.A."/>
            <person name="Furlan L.R."/>
            <person name="Gazzinelli R.T."/>
            <person name="Gomes E.A."/>
            <person name="Goncalves P.R."/>
            <person name="Grangeiro T.B."/>
            <person name="Grattapaglia D."/>
            <person name="Grisard E.C."/>
            <person name="Guimaraes C.T."/>
            <person name="Hanna E.S."/>
            <person name="Hungria M."/>
            <person name="Jardim S.N."/>
            <person name="Laurino J."/>
            <person name="Leoi L.C.T."/>
            <person name="Fassarella L."/>
            <person name="Lima A."/>
            <person name="Loureiro M.F."/>
            <person name="Lyra M.C.P."/>
            <person name="Macedo M."/>
            <person name="Madeira H.M.F."/>
            <person name="Manfio G.P."/>
            <person name="Maranhao A.Q."/>
            <person name="Martins W.S."/>
            <person name="di Mauro S.M.Z."/>
            <person name="de Medeiros S.R.B."/>
            <person name="Meissner R.D.V."/>
            <person name="Menck C.F.M."/>
            <person name="Moreira M.A.M."/>
            <person name="Nascimento F.F."/>
            <person name="Nicolas M.F."/>
            <person name="Oliveira J.G."/>
            <person name="Oliveira S.C."/>
            <person name="Paixao R.F.C."/>
            <person name="Parente J.A."/>
            <person name="Pedrosa F.O."/>
            <person name="Pena S.J.D."/>
            <person name="Perreira J.O."/>
            <person name="Perreira M."/>
            <person name="Pinto L.S.R.C."/>
            <person name="Pinto L.S."/>
            <person name="Porto J.I.R."/>
            <person name="Potrich D.P."/>
            <person name="Neto C.E.R."/>
            <person name="Reis A.M.M."/>
            <person name="Rigo L.U."/>
            <person name="Rondinelli E."/>
            <person name="dos Santos E.B.P."/>
            <person name="Santos F.R."/>
            <person name="Schneider M.P.C."/>
            <person name="Seuanez H.N."/>
            <person name="Silva A.M.R."/>
            <person name="da Silva A.L.C."/>
            <person name="Silva D.W."/>
            <person name="Silva R."/>
            <person name="Simoes I.C."/>
            <person name="Simon D."/>
            <person name="Soares C.M.A."/>
            <person name="Soares R.B.A."/>
            <person name="Souza E.M."/>
            <person name="Souza K.R.L."/>
            <person name="Souza R.C."/>
            <person name="Steffens M.B.R."/>
            <person name="Steindel M."/>
            <person name="Teixeira S.R."/>
            <person name="Urmenyi T."/>
            <person name="Vettore A."/>
            <person name="Wassem R."/>
            <person name="Zaha A."/>
            <person name="Simpson A.J.G."/>
        </authorList>
    </citation>
    <scope>NUCLEOTIDE SEQUENCE [LARGE SCALE GENOMIC DNA]</scope>
    <source>
        <strain evidence="2">ATCC 12472 / DSM 30191 / JCM 1249 / NBRC 12614 / NCIMB 9131 / NCTC 9757</strain>
    </source>
</reference>
<protein>
    <submittedName>
        <fullName evidence="1">Uncharacterized protein</fullName>
    </submittedName>
</protein>
<accession>Q7NW91</accession>
<proteinExistence type="predicted"/>